<evidence type="ECO:0000313" key="1">
    <source>
        <dbReference type="EMBL" id="RAH73953.1"/>
    </source>
</evidence>
<organism evidence="1 2">
    <name type="scientific">Aspergillus aculeatinus CBS 121060</name>
    <dbReference type="NCBI Taxonomy" id="1448322"/>
    <lineage>
        <taxon>Eukaryota</taxon>
        <taxon>Fungi</taxon>
        <taxon>Dikarya</taxon>
        <taxon>Ascomycota</taxon>
        <taxon>Pezizomycotina</taxon>
        <taxon>Eurotiomycetes</taxon>
        <taxon>Eurotiomycetidae</taxon>
        <taxon>Eurotiales</taxon>
        <taxon>Aspergillaceae</taxon>
        <taxon>Aspergillus</taxon>
        <taxon>Aspergillus subgen. Circumdati</taxon>
    </lineage>
</organism>
<accession>A0ACD1HK00</accession>
<evidence type="ECO:0000313" key="2">
    <source>
        <dbReference type="Proteomes" id="UP000249661"/>
    </source>
</evidence>
<sequence>MASKNTSAQSGGGPAPLSDAKSQHMFQAAREFIRTCGDDPLSSAVFLLADWGEKSFPQGEEIILSLLHHDHEEIARPFGEERSRLVDATIRAQNYELTRLLLEAGVPLQGSTYDDPLGALFEPSPLSLNTKLLELLLSHGAKCKHLDIFSFRPLCLLGNEQWVRQALTDNEDFLLRPCMFDETGLSLSLWPEHGFRYSSKYGNGLDPAALNNSQRLHWIMDCVPAPLGIIGVFLDLNPPLAWRLSFVTALAAGQPEVAVAIIAREEQFAQPRSADRTLWSGMEAAANFGYPSAMQAILDRKDQSRCAEIRKMWLEKAQLGAFRRERLDHKAGLMVSGLLTPLPGGAFRLVCRNIDPFPPSPSSFVSLLDKSKSLVFYLDRRCVSATPSEEEALCVEARKKCELSP</sequence>
<reference evidence="1" key="1">
    <citation type="submission" date="2018-02" db="EMBL/GenBank/DDBJ databases">
        <title>The genomes of Aspergillus section Nigri reveals drivers in fungal speciation.</title>
        <authorList>
            <consortium name="DOE Joint Genome Institute"/>
            <person name="Vesth T.C."/>
            <person name="Nybo J."/>
            <person name="Theobald S."/>
            <person name="Brandl J."/>
            <person name="Frisvad J.C."/>
            <person name="Nielsen K.F."/>
            <person name="Lyhne E.K."/>
            <person name="Kogle M.E."/>
            <person name="Kuo A."/>
            <person name="Riley R."/>
            <person name="Clum A."/>
            <person name="Nolan M."/>
            <person name="Lipzen A."/>
            <person name="Salamov A."/>
            <person name="Henrissat B."/>
            <person name="Wiebenga A."/>
            <person name="De vries R.P."/>
            <person name="Grigoriev I.V."/>
            <person name="Mortensen U.H."/>
            <person name="Andersen M.R."/>
            <person name="Baker S.E."/>
        </authorList>
    </citation>
    <scope>NUCLEOTIDE SEQUENCE</scope>
    <source>
        <strain evidence="1">CBS 121060</strain>
    </source>
</reference>
<keyword evidence="2" id="KW-1185">Reference proteome</keyword>
<dbReference type="Proteomes" id="UP000249661">
    <property type="component" value="Unassembled WGS sequence"/>
</dbReference>
<protein>
    <submittedName>
        <fullName evidence="1">Uncharacterized protein</fullName>
    </submittedName>
</protein>
<name>A0ACD1HK00_9EURO</name>
<gene>
    <name evidence="1" type="ORF">BO66DRAFT_388587</name>
</gene>
<dbReference type="EMBL" id="KZ824937">
    <property type="protein sequence ID" value="RAH73953.1"/>
    <property type="molecule type" value="Genomic_DNA"/>
</dbReference>
<proteinExistence type="predicted"/>